<keyword evidence="6" id="KW-1185">Reference proteome</keyword>
<sequence>MIPIDIPSWPNVDPELKEKLWKDVQAAFNTLRNRQRGIVKQRKYPHRMSRKGYTGLLEEEVKKGHIKLGKLPERAILWKKARKRKDDQVDEEQEQMNQKIAMVSSSKLGTPMSGKQSCQKVQVESPEIKSKLAPAAKELLEELDCVAVDPTPPKTKGPRSCDLAVDSIDDIVAFEFRMIGQAAISAYMSYLHNVMREKKLLDYFGFFDPSATFTLNADFEALVVRRLKEGNPNRVFFMPHHENVHWILIVLWEHDIYTLNPLPHPPRNPALEDALKRALRTFNSQTGRGNRTPKVQNLAGSPKQTGSHECGYVVMRYMRDIILDEDMYSFSTKWLLKTRTSYKIEELEEVRHKTLKHIEKLM</sequence>
<name>A0AAD8INP0_9APIA</name>
<dbReference type="SUPFAM" id="SSF54001">
    <property type="entry name" value="Cysteine proteinases"/>
    <property type="match status" value="1"/>
</dbReference>
<comment type="similarity">
    <text evidence="1">Belongs to the peptidase C48 family.</text>
</comment>
<dbReference type="Pfam" id="PF02902">
    <property type="entry name" value="Peptidase_C48"/>
    <property type="match status" value="1"/>
</dbReference>
<evidence type="ECO:0000256" key="1">
    <source>
        <dbReference type="ARBA" id="ARBA00005234"/>
    </source>
</evidence>
<evidence type="ECO:0000259" key="4">
    <source>
        <dbReference type="Pfam" id="PF02902"/>
    </source>
</evidence>
<dbReference type="EMBL" id="JAUIZM010000004">
    <property type="protein sequence ID" value="KAK1387250.1"/>
    <property type="molecule type" value="Genomic_DNA"/>
</dbReference>
<evidence type="ECO:0000256" key="3">
    <source>
        <dbReference type="ARBA" id="ARBA00022801"/>
    </source>
</evidence>
<dbReference type="InterPro" id="IPR038765">
    <property type="entry name" value="Papain-like_cys_pep_sf"/>
</dbReference>
<dbReference type="AlphaFoldDB" id="A0AAD8INP0"/>
<protein>
    <recommendedName>
        <fullName evidence="4">Ubiquitin-like protease family profile domain-containing protein</fullName>
    </recommendedName>
</protein>
<dbReference type="PANTHER" id="PTHR33018">
    <property type="entry name" value="OS10G0338966 PROTEIN-RELATED"/>
    <property type="match status" value="1"/>
</dbReference>
<evidence type="ECO:0000313" key="5">
    <source>
        <dbReference type="EMBL" id="KAK1387250.1"/>
    </source>
</evidence>
<organism evidence="5 6">
    <name type="scientific">Heracleum sosnowskyi</name>
    <dbReference type="NCBI Taxonomy" id="360622"/>
    <lineage>
        <taxon>Eukaryota</taxon>
        <taxon>Viridiplantae</taxon>
        <taxon>Streptophyta</taxon>
        <taxon>Embryophyta</taxon>
        <taxon>Tracheophyta</taxon>
        <taxon>Spermatophyta</taxon>
        <taxon>Magnoliopsida</taxon>
        <taxon>eudicotyledons</taxon>
        <taxon>Gunneridae</taxon>
        <taxon>Pentapetalae</taxon>
        <taxon>asterids</taxon>
        <taxon>campanulids</taxon>
        <taxon>Apiales</taxon>
        <taxon>Apiaceae</taxon>
        <taxon>Apioideae</taxon>
        <taxon>apioid superclade</taxon>
        <taxon>Tordylieae</taxon>
        <taxon>Tordyliinae</taxon>
        <taxon>Heracleum</taxon>
    </lineage>
</organism>
<dbReference type="PANTHER" id="PTHR33018:SF31">
    <property type="entry name" value="TRANSPOSASE, PTTA_EN_SPM, PLANT"/>
    <property type="match status" value="1"/>
</dbReference>
<dbReference type="Proteomes" id="UP001237642">
    <property type="component" value="Unassembled WGS sequence"/>
</dbReference>
<dbReference type="InterPro" id="IPR003653">
    <property type="entry name" value="Peptidase_C48_C"/>
</dbReference>
<reference evidence="5" key="2">
    <citation type="submission" date="2023-05" db="EMBL/GenBank/DDBJ databases">
        <authorList>
            <person name="Schelkunov M.I."/>
        </authorList>
    </citation>
    <scope>NUCLEOTIDE SEQUENCE</scope>
    <source>
        <strain evidence="5">Hsosn_3</strain>
        <tissue evidence="5">Leaf</tissue>
    </source>
</reference>
<evidence type="ECO:0000256" key="2">
    <source>
        <dbReference type="ARBA" id="ARBA00022670"/>
    </source>
</evidence>
<proteinExistence type="inferred from homology"/>
<evidence type="ECO:0000313" key="6">
    <source>
        <dbReference type="Proteomes" id="UP001237642"/>
    </source>
</evidence>
<feature type="domain" description="Ubiquitin-like protease family profile" evidence="4">
    <location>
        <begin position="233"/>
        <end position="324"/>
    </location>
</feature>
<dbReference type="Gene3D" id="3.40.395.10">
    <property type="entry name" value="Adenoviral Proteinase, Chain A"/>
    <property type="match status" value="1"/>
</dbReference>
<dbReference type="GO" id="GO:0008234">
    <property type="term" value="F:cysteine-type peptidase activity"/>
    <property type="evidence" value="ECO:0007669"/>
    <property type="project" value="InterPro"/>
</dbReference>
<reference evidence="5" key="1">
    <citation type="submission" date="2023-02" db="EMBL/GenBank/DDBJ databases">
        <title>Genome of toxic invasive species Heracleum sosnowskyi carries increased number of genes despite the absence of recent whole-genome duplications.</title>
        <authorList>
            <person name="Schelkunov M."/>
            <person name="Shtratnikova V."/>
            <person name="Makarenko M."/>
            <person name="Klepikova A."/>
            <person name="Omelchenko D."/>
            <person name="Novikova G."/>
            <person name="Obukhova E."/>
            <person name="Bogdanov V."/>
            <person name="Penin A."/>
            <person name="Logacheva M."/>
        </authorList>
    </citation>
    <scope>NUCLEOTIDE SEQUENCE</scope>
    <source>
        <strain evidence="5">Hsosn_3</strain>
        <tissue evidence="5">Leaf</tissue>
    </source>
</reference>
<keyword evidence="3" id="KW-0378">Hydrolase</keyword>
<dbReference type="GO" id="GO:0006508">
    <property type="term" value="P:proteolysis"/>
    <property type="evidence" value="ECO:0007669"/>
    <property type="project" value="UniProtKB-KW"/>
</dbReference>
<gene>
    <name evidence="5" type="ORF">POM88_015428</name>
</gene>
<comment type="caution">
    <text evidence="5">The sequence shown here is derived from an EMBL/GenBank/DDBJ whole genome shotgun (WGS) entry which is preliminary data.</text>
</comment>
<keyword evidence="2" id="KW-0645">Protease</keyword>
<accession>A0AAD8INP0</accession>